<organism evidence="1 2">
    <name type="scientific">Streptococcus anginosus F0211</name>
    <dbReference type="NCBI Taxonomy" id="706437"/>
    <lineage>
        <taxon>Bacteria</taxon>
        <taxon>Bacillati</taxon>
        <taxon>Bacillota</taxon>
        <taxon>Bacilli</taxon>
        <taxon>Lactobacillales</taxon>
        <taxon>Streptococcaceae</taxon>
        <taxon>Streptococcus</taxon>
        <taxon>Streptococcus anginosus group</taxon>
    </lineage>
</organism>
<proteinExistence type="predicted"/>
<dbReference type="AlphaFoldDB" id="E6J425"/>
<evidence type="ECO:0000313" key="1">
    <source>
        <dbReference type="EMBL" id="EFU21463.1"/>
    </source>
</evidence>
<name>E6J425_STRAP</name>
<dbReference type="RefSeq" id="WP_003030145.1">
    <property type="nucleotide sequence ID" value="NZ_AECT01000063.1"/>
</dbReference>
<dbReference type="GeneID" id="57844631"/>
<comment type="caution">
    <text evidence="1">The sequence shown here is derived from an EMBL/GenBank/DDBJ whole genome shotgun (WGS) entry which is preliminary data.</text>
</comment>
<sequence length="112" mass="12826">MIQEEIFISMEKSLKQVKNSLDLYYSYCMRGSLYAKAISARNIRAEVSSLLDRIGLLKDCEYIPRYAIVELSKQLKKLVKSCSSWEVVGLFSPEQLSEIVAYSTFLEIEDGL</sequence>
<accession>E6J425</accession>
<reference evidence="1 2" key="1">
    <citation type="submission" date="2010-11" db="EMBL/GenBank/DDBJ databases">
        <authorList>
            <person name="Weinstock G."/>
            <person name="Sodergren E."/>
            <person name="Clifton S."/>
            <person name="Fulton L."/>
            <person name="Fulton B."/>
            <person name="Courtney L."/>
            <person name="Fronick C."/>
            <person name="Harrison M."/>
            <person name="Strong C."/>
            <person name="Farmer C."/>
            <person name="Delahaunty K."/>
            <person name="Markovic C."/>
            <person name="Hall O."/>
            <person name="Minx P."/>
            <person name="Tomlinson C."/>
            <person name="Mitreva M."/>
            <person name="Hou S."/>
            <person name="Chen J."/>
            <person name="Wollam A."/>
            <person name="Pepin K.H."/>
            <person name="Johnson M."/>
            <person name="Bhonagiri V."/>
            <person name="Zhang X."/>
            <person name="Suruliraj S."/>
            <person name="Warren W."/>
            <person name="Chinwalla A."/>
            <person name="Mardis E.R."/>
            <person name="Wilson R.K."/>
        </authorList>
    </citation>
    <scope>NUCLEOTIDE SEQUENCE [LARGE SCALE GENOMIC DNA]</scope>
    <source>
        <strain evidence="1 2">F0211</strain>
    </source>
</reference>
<dbReference type="EMBL" id="AECT01000063">
    <property type="protein sequence ID" value="EFU21463.1"/>
    <property type="molecule type" value="Genomic_DNA"/>
</dbReference>
<protein>
    <submittedName>
        <fullName evidence="1">Uncharacterized protein</fullName>
    </submittedName>
</protein>
<gene>
    <name evidence="1" type="ORF">HMPREF0813_02028</name>
</gene>
<evidence type="ECO:0000313" key="2">
    <source>
        <dbReference type="Proteomes" id="UP000002973"/>
    </source>
</evidence>
<dbReference type="Proteomes" id="UP000002973">
    <property type="component" value="Unassembled WGS sequence"/>
</dbReference>